<proteinExistence type="predicted"/>
<evidence type="ECO:0008006" key="3">
    <source>
        <dbReference type="Google" id="ProtNLM"/>
    </source>
</evidence>
<keyword evidence="2" id="KW-1185">Reference proteome</keyword>
<dbReference type="HOGENOM" id="CLU_1867524_0_0_1"/>
<accession>A7RYR8</accession>
<reference evidence="1 2" key="1">
    <citation type="journal article" date="2007" name="Science">
        <title>Sea anemone genome reveals ancestral eumetazoan gene repertoire and genomic organization.</title>
        <authorList>
            <person name="Putnam N.H."/>
            <person name="Srivastava M."/>
            <person name="Hellsten U."/>
            <person name="Dirks B."/>
            <person name="Chapman J."/>
            <person name="Salamov A."/>
            <person name="Terry A."/>
            <person name="Shapiro H."/>
            <person name="Lindquist E."/>
            <person name="Kapitonov V.V."/>
            <person name="Jurka J."/>
            <person name="Genikhovich G."/>
            <person name="Grigoriev I.V."/>
            <person name="Lucas S.M."/>
            <person name="Steele R.E."/>
            <person name="Finnerty J.R."/>
            <person name="Technau U."/>
            <person name="Martindale M.Q."/>
            <person name="Rokhsar D.S."/>
        </authorList>
    </citation>
    <scope>NUCLEOTIDE SEQUENCE [LARGE SCALE GENOMIC DNA]</scope>
    <source>
        <strain evidence="2">CH2 X CH6</strain>
    </source>
</reference>
<dbReference type="PhylomeDB" id="A7RYR8"/>
<dbReference type="InParanoid" id="A7RYR8"/>
<name>A7RYR8_NEMVE</name>
<organism evidence="1 2">
    <name type="scientific">Nematostella vectensis</name>
    <name type="common">Starlet sea anemone</name>
    <dbReference type="NCBI Taxonomy" id="45351"/>
    <lineage>
        <taxon>Eukaryota</taxon>
        <taxon>Metazoa</taxon>
        <taxon>Cnidaria</taxon>
        <taxon>Anthozoa</taxon>
        <taxon>Hexacorallia</taxon>
        <taxon>Actiniaria</taxon>
        <taxon>Edwardsiidae</taxon>
        <taxon>Nematostella</taxon>
    </lineage>
</organism>
<gene>
    <name evidence="1" type="ORF">NEMVEDRAFT_v1g204119</name>
</gene>
<dbReference type="STRING" id="45351.A7RYR8"/>
<dbReference type="Proteomes" id="UP000001593">
    <property type="component" value="Unassembled WGS sequence"/>
</dbReference>
<dbReference type="OMA" id="EMEDWEM"/>
<dbReference type="AlphaFoldDB" id="A7RYR8"/>
<evidence type="ECO:0000313" key="2">
    <source>
        <dbReference type="Proteomes" id="UP000001593"/>
    </source>
</evidence>
<dbReference type="PANTHER" id="PTHR12369">
    <property type="entry name" value="CHONDROITIN SYNTHASE"/>
    <property type="match status" value="1"/>
</dbReference>
<sequence>MRGGRGARKVLKLFVNKNIEFNGDSVQGLAIQTAVSYIRGNNSIVFLMDLNMRLPTDIFNSIRKVMGGEGNPKGPAHVSTRRYIQQYQKGTYKSDWDTFGGMNVKEFVDHWGGEDWEMEDWEMADRVLNSGIEIERI</sequence>
<dbReference type="EMBL" id="DS469554">
    <property type="protein sequence ID" value="EDO43367.1"/>
    <property type="molecule type" value="Genomic_DNA"/>
</dbReference>
<dbReference type="PANTHER" id="PTHR12369:SF5">
    <property type="entry name" value="HEXOSYLTRANSFERASE"/>
    <property type="match status" value="1"/>
</dbReference>
<protein>
    <recommendedName>
        <fullName evidence="3">Hexosyltransferase</fullName>
    </recommendedName>
</protein>
<evidence type="ECO:0000313" key="1">
    <source>
        <dbReference type="EMBL" id="EDO43367.1"/>
    </source>
</evidence>
<dbReference type="InterPro" id="IPR051227">
    <property type="entry name" value="CS_glycosyltransferase"/>
</dbReference>